<dbReference type="InterPro" id="IPR006571">
    <property type="entry name" value="TLDc_dom"/>
</dbReference>
<dbReference type="EMBL" id="LLXJ01014210">
    <property type="protein sequence ID" value="PKB91687.1"/>
    <property type="molecule type" value="Genomic_DNA"/>
</dbReference>
<reference evidence="2 3" key="1">
    <citation type="submission" date="2016-04" db="EMBL/GenBank/DDBJ databases">
        <title>Genome analyses suggest a sexual origin of heterokaryosis in a supposedly ancient asexual fungus.</title>
        <authorList>
            <person name="Ropars J."/>
            <person name="Sedzielewska K."/>
            <person name="Noel J."/>
            <person name="Charron P."/>
            <person name="Farinelli L."/>
            <person name="Marton T."/>
            <person name="Kruger M."/>
            <person name="Pelin A."/>
            <person name="Brachmann A."/>
            <person name="Corradi N."/>
        </authorList>
    </citation>
    <scope>NUCLEOTIDE SEQUENCE [LARGE SCALE GENOMIC DNA]</scope>
    <source>
        <strain evidence="2 3">A5</strain>
    </source>
</reference>
<proteinExistence type="predicted"/>
<sequence>MRNKCKGKGATILVIKVKENGIIIGGYNPCGWAYYGYVSSFNRNYYWEKTTESFIFSLGDGKDFKKVKISRVFNRNNAIYENYVKF</sequence>
<dbReference type="Pfam" id="PF07534">
    <property type="entry name" value="TLD"/>
    <property type="match status" value="1"/>
</dbReference>
<dbReference type="PROSITE" id="PS51886">
    <property type="entry name" value="TLDC"/>
    <property type="match status" value="1"/>
</dbReference>
<accession>A0A2N0NAT5</accession>
<evidence type="ECO:0000313" key="3">
    <source>
        <dbReference type="Proteomes" id="UP000232722"/>
    </source>
</evidence>
<comment type="caution">
    <text evidence="2">The sequence shown here is derived from an EMBL/GenBank/DDBJ whole genome shotgun (WGS) entry which is preliminary data.</text>
</comment>
<evidence type="ECO:0000313" key="2">
    <source>
        <dbReference type="EMBL" id="PKB91687.1"/>
    </source>
</evidence>
<organism evidence="2 3">
    <name type="scientific">Rhizophagus irregularis</name>
    <dbReference type="NCBI Taxonomy" id="588596"/>
    <lineage>
        <taxon>Eukaryota</taxon>
        <taxon>Fungi</taxon>
        <taxon>Fungi incertae sedis</taxon>
        <taxon>Mucoromycota</taxon>
        <taxon>Glomeromycotina</taxon>
        <taxon>Glomeromycetes</taxon>
        <taxon>Glomerales</taxon>
        <taxon>Glomeraceae</taxon>
        <taxon>Rhizophagus</taxon>
    </lineage>
</organism>
<protein>
    <recommendedName>
        <fullName evidence="1">TLDc domain-containing protein</fullName>
    </recommendedName>
</protein>
<feature type="domain" description="TLDc" evidence="1">
    <location>
        <begin position="1"/>
        <end position="86"/>
    </location>
</feature>
<dbReference type="Proteomes" id="UP000232722">
    <property type="component" value="Unassembled WGS sequence"/>
</dbReference>
<dbReference type="AlphaFoldDB" id="A0A2N0NAT5"/>
<evidence type="ECO:0000259" key="1">
    <source>
        <dbReference type="PROSITE" id="PS51886"/>
    </source>
</evidence>
<reference evidence="2 3" key="2">
    <citation type="submission" date="2017-09" db="EMBL/GenBank/DDBJ databases">
        <title>Extensive intraspecific genome diversity in a model arbuscular mycorrhizal fungus.</title>
        <authorList>
            <person name="Chen E.C."/>
            <person name="Morin E."/>
            <person name="Beaudet D."/>
            <person name="Noel J."/>
            <person name="Ndikumana S."/>
            <person name="Charron P."/>
            <person name="St-Onge C."/>
            <person name="Giorgi J."/>
            <person name="Grigoriev I.V."/>
            <person name="Roux C."/>
            <person name="Martin F.M."/>
            <person name="Corradi N."/>
        </authorList>
    </citation>
    <scope>NUCLEOTIDE SEQUENCE [LARGE SCALE GENOMIC DNA]</scope>
    <source>
        <strain evidence="2 3">A5</strain>
    </source>
</reference>
<name>A0A2N0NAT5_9GLOM</name>
<gene>
    <name evidence="2" type="ORF">RhiirA5_447983</name>
</gene>